<dbReference type="GO" id="GO:0018580">
    <property type="term" value="F:nitronate monooxygenase activity"/>
    <property type="evidence" value="ECO:0007669"/>
    <property type="project" value="InterPro"/>
</dbReference>
<dbReference type="KEGG" id="shi:Shel_04180"/>
<gene>
    <name evidence="4" type="ordered locus">Shel_04180</name>
</gene>
<keyword evidence="5" id="KW-1185">Reference proteome</keyword>
<reference evidence="4 5" key="1">
    <citation type="journal article" date="2009" name="Stand. Genomic Sci.">
        <title>Complete genome sequence of Slackia heliotrinireducens type strain (RHS 1).</title>
        <authorList>
            <person name="Pukall R."/>
            <person name="Lapidus A."/>
            <person name="Nolan M."/>
            <person name="Copeland A."/>
            <person name="Glavina Del Rio T."/>
            <person name="Lucas S."/>
            <person name="Chen F."/>
            <person name="Tice H."/>
            <person name="Cheng J.F."/>
            <person name="Chertkov O."/>
            <person name="Bruce D."/>
            <person name="Goodwin L."/>
            <person name="Kuske C."/>
            <person name="Brettin T."/>
            <person name="Detter J.C."/>
            <person name="Han C."/>
            <person name="Pitluck S."/>
            <person name="Pati A."/>
            <person name="Mavrommatis K."/>
            <person name="Ivanova N."/>
            <person name="Ovchinnikova G."/>
            <person name="Chen A."/>
            <person name="Palaniappan K."/>
            <person name="Schneider S."/>
            <person name="Rohde M."/>
            <person name="Chain P."/>
            <person name="D'haeseleer P."/>
            <person name="Goker M."/>
            <person name="Bristow J."/>
            <person name="Eisen J.A."/>
            <person name="Markowitz V."/>
            <person name="Kyrpides N.C."/>
            <person name="Klenk H.P."/>
            <person name="Hugenholtz P."/>
        </authorList>
    </citation>
    <scope>NUCLEOTIDE SEQUENCE [LARGE SCALE GENOMIC DNA]</scope>
    <source>
        <strain evidence="5">ATCC 29202 / DSM 20476 / NCTC 11029 / RHS 1</strain>
    </source>
</reference>
<dbReference type="STRING" id="471855.Shel_04180"/>
<sequence>MNRVCEILGIEKPVIQAPMLWLTSPELVAAVSNAGGLGVIGVGAGSTEPEVSREATNEAFRTAVRRTKELTTRPFGVNMMTAASDPNGHNADTIAIMKEEGVAVVVLVGDVFADGEIAALKADGFKVVARQLNPTVAGAKRLAELGADMIVATGCDEGGVMPAGATGTMSMVALMSEAVDIPVLAAGGIVNEKFARASAVLGAEGAFAGTRFILSEECRAAQATKENLLSAEADDMVTITVWGGGGRWRTTPTAKAVAAAQANMAGDLNPDQGDYRKSELLGQLDEGINSASSVVSLVKSIDSCADIVADLARGYE</sequence>
<dbReference type="GO" id="GO:0051213">
    <property type="term" value="F:dioxygenase activity"/>
    <property type="evidence" value="ECO:0007669"/>
    <property type="project" value="UniProtKB-KW"/>
</dbReference>
<dbReference type="RefSeq" id="WP_012797585.1">
    <property type="nucleotide sequence ID" value="NC_013165.1"/>
</dbReference>
<dbReference type="eggNOG" id="COG2070">
    <property type="taxonomic scope" value="Bacteria"/>
</dbReference>
<dbReference type="CDD" id="cd04730">
    <property type="entry name" value="NPD_like"/>
    <property type="match status" value="1"/>
</dbReference>
<name>C7N2V8_SLAHD</name>
<keyword evidence="1" id="KW-0285">Flavoprotein</keyword>
<organism evidence="4 5">
    <name type="scientific">Slackia heliotrinireducens (strain ATCC 29202 / DSM 20476 / NCTC 11029 / RHS 1)</name>
    <name type="common">Peptococcus heliotrinreducens</name>
    <dbReference type="NCBI Taxonomy" id="471855"/>
    <lineage>
        <taxon>Bacteria</taxon>
        <taxon>Bacillati</taxon>
        <taxon>Actinomycetota</taxon>
        <taxon>Coriobacteriia</taxon>
        <taxon>Eggerthellales</taxon>
        <taxon>Eggerthellaceae</taxon>
        <taxon>Slackia</taxon>
    </lineage>
</organism>
<keyword evidence="4" id="KW-0223">Dioxygenase</keyword>
<keyword evidence="3" id="KW-0560">Oxidoreductase</keyword>
<evidence type="ECO:0000256" key="1">
    <source>
        <dbReference type="ARBA" id="ARBA00022630"/>
    </source>
</evidence>
<dbReference type="InterPro" id="IPR013785">
    <property type="entry name" value="Aldolase_TIM"/>
</dbReference>
<dbReference type="HOGENOM" id="CLU_038732_1_2_11"/>
<dbReference type="PANTHER" id="PTHR32332">
    <property type="entry name" value="2-NITROPROPANE DIOXYGENASE"/>
    <property type="match status" value="1"/>
</dbReference>
<keyword evidence="2" id="KW-0288">FMN</keyword>
<proteinExistence type="predicted"/>
<protein>
    <submittedName>
        <fullName evidence="4">2-nitropropane dioxygenase-like enzyme</fullName>
    </submittedName>
</protein>
<dbReference type="EMBL" id="CP001684">
    <property type="protein sequence ID" value="ACV21479.1"/>
    <property type="molecule type" value="Genomic_DNA"/>
</dbReference>
<dbReference type="Proteomes" id="UP000002026">
    <property type="component" value="Chromosome"/>
</dbReference>
<accession>C7N2V8</accession>
<evidence type="ECO:0000313" key="5">
    <source>
        <dbReference type="Proteomes" id="UP000002026"/>
    </source>
</evidence>
<dbReference type="InterPro" id="IPR004136">
    <property type="entry name" value="NMO"/>
</dbReference>
<evidence type="ECO:0000313" key="4">
    <source>
        <dbReference type="EMBL" id="ACV21479.1"/>
    </source>
</evidence>
<evidence type="ECO:0000256" key="2">
    <source>
        <dbReference type="ARBA" id="ARBA00022643"/>
    </source>
</evidence>
<dbReference type="PANTHER" id="PTHR32332:SF20">
    <property type="entry name" value="2-NITROPROPANE DIOXYGENASE-LIKE PROTEIN"/>
    <property type="match status" value="1"/>
</dbReference>
<dbReference type="Pfam" id="PF03060">
    <property type="entry name" value="NMO"/>
    <property type="match status" value="1"/>
</dbReference>
<dbReference type="AlphaFoldDB" id="C7N2V8"/>
<dbReference type="SUPFAM" id="SSF51412">
    <property type="entry name" value="Inosine monophosphate dehydrogenase (IMPDH)"/>
    <property type="match status" value="1"/>
</dbReference>
<dbReference type="Gene3D" id="3.20.20.70">
    <property type="entry name" value="Aldolase class I"/>
    <property type="match status" value="1"/>
</dbReference>
<evidence type="ECO:0000256" key="3">
    <source>
        <dbReference type="ARBA" id="ARBA00023002"/>
    </source>
</evidence>